<gene>
    <name evidence="1" type="ORF">QFC20_002576</name>
</gene>
<name>A0ACC2WJB9_9TREE</name>
<keyword evidence="2" id="KW-1185">Reference proteome</keyword>
<accession>A0ACC2WJB9</accession>
<protein>
    <submittedName>
        <fullName evidence="1">Uncharacterized protein</fullName>
    </submittedName>
</protein>
<sequence>MSMSSSNTIVSPTRARTTAEASNRPRLSDRHANLSLRSMKPSEEQDESLFEWRNFLTKYAAGEFSPAEQPPIPHLSSHGSTPNPSLPSGTPQKGLPSRILSTMSEDSTAVDASSNTEQGLDSGVDKDDLDPAIGSDFHLPVYDSIEIGDHTARRVREFYKRHAYLPPPRAPLELLREQVIKEYDLYSSEQVENIQAALDLVRAYFGGICTFSLFQQNVQVLVACSGPPEVLEAVGLFPGKRLLPETSLCGHSVLFAHGSTHMYIPDLAQDWRMQGNPYADEMKGVRTYIGASVTLDIDPAARSGQSVAVGVINSMHLDGVLPPLSPDQSRVMTSVARFLTEILQATWEGLHRTREARSRRVVSDFLDHIMLPRTTASASTSPTQRLRWHLGKPGTGLLPERRSSQDTVASVAGIPNTTSRFSAQNQEDVISAAKKSVLSPSESIASAATADEPDGDTKVDPMERDAAILVAQVRNVLAEADGAAVVDLRSLHAIKDTKGAVKYVMDPESAHSLNTIAWSASPATHPRPDFLSAAARMALMKSLYMAQYDAEVSFEPQNFKTSGLEPYLPIGTRSHLIIPFMVGIQPLFSVIITSEQYWTFRTPDVNFVRSMGVILRAQVLQSRVIEADMAKTTFLSSISHELRTPLHGLMSGLQLFEDAIDNEDVSQAAEFLPIIKNSGYALQSILNDMLEFGQLANGKTGSTTTGVNLGQMLVSAVKTCIPRYYSWHKGTSNDVTITVKYEDRDWTAEVDESGFQRTLFNGITNAMKVTQSGNIAVSLRSSPSPSGVTLKIIDTGPGIDPKFASKLFQPFSKANSFKPGAGLGLYITKALVERMSGNISLYSTPGVKGATFEVNIPVALVPPIAGQSNEIRWIRESINMVEAEKYHRVQSPKIVAVAEAIEGVIPPPPAQMEIAPELSPTPIADSIIPALRVLIVDDNEISRKILMALLKKMSKTIAIETAQAADGLEAIEVFKPFHPHLILTDVSMPRADGITASTEMRKIERDESRPRCRIFAITGLGSSDPRLKAAALRDDILDGCIVKGKDGLTGIKQIVLDANSEWLFTTSSVEADRGTPRSAPILPVANVTDPSASADTQQRRDDIDSERSLNASTAIEASRMDTAIAASPVDEPTALPPMKRKAS</sequence>
<evidence type="ECO:0000313" key="2">
    <source>
        <dbReference type="Proteomes" id="UP001230649"/>
    </source>
</evidence>
<dbReference type="Proteomes" id="UP001230649">
    <property type="component" value="Unassembled WGS sequence"/>
</dbReference>
<dbReference type="EMBL" id="JASBWS010000019">
    <property type="protein sequence ID" value="KAJ9111285.1"/>
    <property type="molecule type" value="Genomic_DNA"/>
</dbReference>
<evidence type="ECO:0000313" key="1">
    <source>
        <dbReference type="EMBL" id="KAJ9111285.1"/>
    </source>
</evidence>
<comment type="caution">
    <text evidence="1">The sequence shown here is derived from an EMBL/GenBank/DDBJ whole genome shotgun (WGS) entry which is preliminary data.</text>
</comment>
<proteinExistence type="predicted"/>
<reference evidence="1" key="1">
    <citation type="submission" date="2023-04" db="EMBL/GenBank/DDBJ databases">
        <title>Draft Genome sequencing of Naganishia species isolated from polar environments using Oxford Nanopore Technology.</title>
        <authorList>
            <person name="Leo P."/>
            <person name="Venkateswaran K."/>
        </authorList>
    </citation>
    <scope>NUCLEOTIDE SEQUENCE</scope>
    <source>
        <strain evidence="1">MNA-CCFEE 5262</strain>
    </source>
</reference>
<organism evidence="1 2">
    <name type="scientific">Naganishia adeliensis</name>
    <dbReference type="NCBI Taxonomy" id="92952"/>
    <lineage>
        <taxon>Eukaryota</taxon>
        <taxon>Fungi</taxon>
        <taxon>Dikarya</taxon>
        <taxon>Basidiomycota</taxon>
        <taxon>Agaricomycotina</taxon>
        <taxon>Tremellomycetes</taxon>
        <taxon>Filobasidiales</taxon>
        <taxon>Filobasidiaceae</taxon>
        <taxon>Naganishia</taxon>
    </lineage>
</organism>